<feature type="transmembrane region" description="Helical" evidence="2">
    <location>
        <begin position="32"/>
        <end position="56"/>
    </location>
</feature>
<keyword evidence="2" id="KW-0472">Membrane</keyword>
<keyword evidence="6" id="KW-1185">Reference proteome</keyword>
<dbReference type="InterPro" id="IPR000587">
    <property type="entry name" value="Creatinase_N"/>
</dbReference>
<dbReference type="AlphaFoldDB" id="A0A9P8CEB3"/>
<dbReference type="PANTHER" id="PTHR46112">
    <property type="entry name" value="AMINOPEPTIDASE"/>
    <property type="match status" value="1"/>
</dbReference>
<dbReference type="SUPFAM" id="SSF53092">
    <property type="entry name" value="Creatinase/prolidase N-terminal domain"/>
    <property type="match status" value="1"/>
</dbReference>
<evidence type="ECO:0000313" key="6">
    <source>
        <dbReference type="Proteomes" id="UP000887226"/>
    </source>
</evidence>
<evidence type="ECO:0000259" key="3">
    <source>
        <dbReference type="Pfam" id="PF00557"/>
    </source>
</evidence>
<evidence type="ECO:0000256" key="1">
    <source>
        <dbReference type="ARBA" id="ARBA00020658"/>
    </source>
</evidence>
<feature type="domain" description="Peptidase M24" evidence="3">
    <location>
        <begin position="232"/>
        <end position="439"/>
    </location>
</feature>
<proteinExistence type="predicted"/>
<evidence type="ECO:0000256" key="2">
    <source>
        <dbReference type="SAM" id="Phobius"/>
    </source>
</evidence>
<dbReference type="OrthoDB" id="9995434at2759"/>
<accession>A0A9P8CEB3</accession>
<dbReference type="Pfam" id="PF00557">
    <property type="entry name" value="Peptidase_M24"/>
    <property type="match status" value="1"/>
</dbReference>
<dbReference type="Proteomes" id="UP000887226">
    <property type="component" value="Unassembled WGS sequence"/>
</dbReference>
<evidence type="ECO:0000259" key="4">
    <source>
        <dbReference type="Pfam" id="PF01321"/>
    </source>
</evidence>
<dbReference type="Gene3D" id="3.40.350.10">
    <property type="entry name" value="Creatinase/prolidase N-terminal domain"/>
    <property type="match status" value="1"/>
</dbReference>
<dbReference type="InterPro" id="IPR000994">
    <property type="entry name" value="Pept_M24"/>
</dbReference>
<sequence length="456" mass="50645">MTEEEALLENGDEASWNHEVQMLRQRKQRSRTVAAIILARTLFAFFLFWLVFQYILPSTPKTLTEKARVELKSHVLFEEGVPKISRKEFLGRQKKLATVLSKAGVDAFIAEPSPSTAYYTNVSSDFDLSERPFLIIITATGEFAYLAPKFELGRIATLQMVSDKTKVIEWQEEESPFGVLKKEMGFKSVMLDEHARFFIASGLKKTGMEVVDMSREVQGLRAVKSHDEVMILRAVNEFTLHVVQALAKHISVGDTAADIMQAARTLFNLGGTEVGDGVWAIILFGEEAANPHGGANGRKLREGEFVLIDIGTSLWGYGSDVTRTFVPQGSKVSEELLGVWWTVYAAQTAAIMLMRNNKTCSVVDGASRKVIANSGFGEFYTHRLGHGLGLEMHEHPYLNGANPEKLEGIYVTAKQARTLKLKIEEGFGIRLEDPILVTEEGPLLMTGARAQGPYQP</sequence>
<organism evidence="5 6">
    <name type="scientific">Calycina marina</name>
    <dbReference type="NCBI Taxonomy" id="1763456"/>
    <lineage>
        <taxon>Eukaryota</taxon>
        <taxon>Fungi</taxon>
        <taxon>Dikarya</taxon>
        <taxon>Ascomycota</taxon>
        <taxon>Pezizomycotina</taxon>
        <taxon>Leotiomycetes</taxon>
        <taxon>Helotiales</taxon>
        <taxon>Pezizellaceae</taxon>
        <taxon>Calycina</taxon>
    </lineage>
</organism>
<dbReference type="InterPro" id="IPR029149">
    <property type="entry name" value="Creatin/AminoP/Spt16_N"/>
</dbReference>
<evidence type="ECO:0000313" key="5">
    <source>
        <dbReference type="EMBL" id="KAG9242146.1"/>
    </source>
</evidence>
<dbReference type="EMBL" id="MU254107">
    <property type="protein sequence ID" value="KAG9242146.1"/>
    <property type="molecule type" value="Genomic_DNA"/>
</dbReference>
<gene>
    <name evidence="5" type="ORF">BJ878DRAFT_482287</name>
</gene>
<protein>
    <recommendedName>
        <fullName evidence="1">Probable Xaa-Pro aminopeptidase P</fullName>
    </recommendedName>
</protein>
<dbReference type="Gene3D" id="3.90.230.10">
    <property type="entry name" value="Creatinase/methionine aminopeptidase superfamily"/>
    <property type="match status" value="1"/>
</dbReference>
<dbReference type="InterPro" id="IPR050659">
    <property type="entry name" value="Peptidase_M24B"/>
</dbReference>
<feature type="domain" description="Creatinase N-terminal" evidence="4">
    <location>
        <begin position="92"/>
        <end position="223"/>
    </location>
</feature>
<keyword evidence="2" id="KW-1133">Transmembrane helix</keyword>
<dbReference type="PANTHER" id="PTHR46112:SF2">
    <property type="entry name" value="XAA-PRO AMINOPEPTIDASE P-RELATED"/>
    <property type="match status" value="1"/>
</dbReference>
<dbReference type="Pfam" id="PF01321">
    <property type="entry name" value="Creatinase_N"/>
    <property type="match status" value="1"/>
</dbReference>
<dbReference type="InterPro" id="IPR036005">
    <property type="entry name" value="Creatinase/aminopeptidase-like"/>
</dbReference>
<reference evidence="5" key="1">
    <citation type="journal article" date="2021" name="IMA Fungus">
        <title>Genomic characterization of three marine fungi, including Emericellopsis atlantica sp. nov. with signatures of a generalist lifestyle and marine biomass degradation.</title>
        <authorList>
            <person name="Hagestad O.C."/>
            <person name="Hou L."/>
            <person name="Andersen J.H."/>
            <person name="Hansen E.H."/>
            <person name="Altermark B."/>
            <person name="Li C."/>
            <person name="Kuhnert E."/>
            <person name="Cox R.J."/>
            <person name="Crous P.W."/>
            <person name="Spatafora J.W."/>
            <person name="Lail K."/>
            <person name="Amirebrahimi M."/>
            <person name="Lipzen A."/>
            <person name="Pangilinan J."/>
            <person name="Andreopoulos W."/>
            <person name="Hayes R.D."/>
            <person name="Ng V."/>
            <person name="Grigoriev I.V."/>
            <person name="Jackson S.A."/>
            <person name="Sutton T.D.S."/>
            <person name="Dobson A.D.W."/>
            <person name="Rama T."/>
        </authorList>
    </citation>
    <scope>NUCLEOTIDE SEQUENCE</scope>
    <source>
        <strain evidence="5">TRa3180A</strain>
    </source>
</reference>
<dbReference type="SUPFAM" id="SSF55920">
    <property type="entry name" value="Creatinase/aminopeptidase"/>
    <property type="match status" value="1"/>
</dbReference>
<keyword evidence="2" id="KW-0812">Transmembrane</keyword>
<comment type="caution">
    <text evidence="5">The sequence shown here is derived from an EMBL/GenBank/DDBJ whole genome shotgun (WGS) entry which is preliminary data.</text>
</comment>
<name>A0A9P8CEB3_9HELO</name>